<keyword evidence="2" id="KW-0647">Proteasome</keyword>
<organism evidence="5 6">
    <name type="scientific">Smittium simulii</name>
    <dbReference type="NCBI Taxonomy" id="133385"/>
    <lineage>
        <taxon>Eukaryota</taxon>
        <taxon>Fungi</taxon>
        <taxon>Fungi incertae sedis</taxon>
        <taxon>Zoopagomycota</taxon>
        <taxon>Kickxellomycotina</taxon>
        <taxon>Harpellomycetes</taxon>
        <taxon>Harpellales</taxon>
        <taxon>Legeriomycetaceae</taxon>
        <taxon>Smittium</taxon>
    </lineage>
</organism>
<keyword evidence="3" id="KW-0472">Membrane</keyword>
<dbReference type="OrthoDB" id="1713558at2759"/>
<dbReference type="STRING" id="133385.A0A2T9YMQ8"/>
<dbReference type="Pfam" id="PF25573">
    <property type="entry name" value="TPR_PSMD3_N"/>
    <property type="match status" value="1"/>
</dbReference>
<sequence length="489" mass="56282">MVELSSKTAADADSTPKDSSLLLFYHYLELERCLNLIAKGVAQSETTYIQRALKELPYLRKSIDCAQLAKVIAHLNLNGIYYLLFTIYYSSFTIHHLLFTIHYSPFTIHHSLFKLKKYSFCNLAIGYEKWKDSFEFSIKAIGIPQDSSPSVSSFTFYPESALFVLILVLTHFLDTQQLEKGTHLSHKILPLLPSHYRRTLDSLSAQFYFFYSRFYELTNQSQECRKLLLSALQNAMLNKSTESLATIINLLLRNYIQAKLYNQASKLAMRTVFPENASNNQIARYFFYMGCLEAIELNYSISNQHLQDASRKVPINSSTAGFQQSVHKYLVIVSLLMGEIPERSLFKNRYLKRSLAPYLELVLAVRSGELATFQQVVSKNKERFLKDNLMLLILRLRHNVIKVGIRSICLSYKRISLRDICIKLHLDSEEDAEYIISKAIKDGVVDAVIDHENGFIQTNELIDAYSTSKPQDMFNQRIGFCLNLYNSQS</sequence>
<dbReference type="InterPro" id="IPR000717">
    <property type="entry name" value="PCI_dom"/>
</dbReference>
<dbReference type="PROSITE" id="PS50250">
    <property type="entry name" value="PCI"/>
    <property type="match status" value="1"/>
</dbReference>
<comment type="caution">
    <text evidence="5">The sequence shown here is derived from an EMBL/GenBank/DDBJ whole genome shotgun (WGS) entry which is preliminary data.</text>
</comment>
<dbReference type="InterPro" id="IPR013586">
    <property type="entry name" value="PSMD3_C"/>
</dbReference>
<protein>
    <recommendedName>
        <fullName evidence="4">PCI domain-containing protein</fullName>
    </recommendedName>
</protein>
<dbReference type="Proteomes" id="UP000245383">
    <property type="component" value="Unassembled WGS sequence"/>
</dbReference>
<dbReference type="SMART" id="SM00753">
    <property type="entry name" value="PAM"/>
    <property type="match status" value="1"/>
</dbReference>
<dbReference type="Gene3D" id="1.25.40.570">
    <property type="match status" value="1"/>
</dbReference>
<dbReference type="SMART" id="SM00088">
    <property type="entry name" value="PINT"/>
    <property type="match status" value="1"/>
</dbReference>
<reference evidence="5 6" key="1">
    <citation type="journal article" date="2018" name="MBio">
        <title>Comparative Genomics Reveals the Core Gene Toolbox for the Fungus-Insect Symbiosis.</title>
        <authorList>
            <person name="Wang Y."/>
            <person name="Stata M."/>
            <person name="Wang W."/>
            <person name="Stajich J.E."/>
            <person name="White M.M."/>
            <person name="Moncalvo J.M."/>
        </authorList>
    </citation>
    <scope>NUCLEOTIDE SEQUENCE [LARGE SCALE GENOMIC DNA]</scope>
    <source>
        <strain evidence="5 6">SWE-8-4</strain>
    </source>
</reference>
<keyword evidence="3" id="KW-1133">Transmembrane helix</keyword>
<dbReference type="PANTHER" id="PTHR10758">
    <property type="entry name" value="26S PROTEASOME NON-ATPASE REGULATORY SUBUNIT 3/COP9 SIGNALOSOME COMPLEX SUBUNIT 3"/>
    <property type="match status" value="1"/>
</dbReference>
<dbReference type="InterPro" id="IPR057985">
    <property type="entry name" value="TPR_PSMD3_N"/>
</dbReference>
<dbReference type="GO" id="GO:0008541">
    <property type="term" value="C:proteasome regulatory particle, lid subcomplex"/>
    <property type="evidence" value="ECO:0007669"/>
    <property type="project" value="TreeGrafter"/>
</dbReference>
<evidence type="ECO:0000256" key="1">
    <source>
        <dbReference type="ARBA" id="ARBA00007912"/>
    </source>
</evidence>
<evidence type="ECO:0000259" key="4">
    <source>
        <dbReference type="PROSITE" id="PS50250"/>
    </source>
</evidence>
<proteinExistence type="inferred from homology"/>
<dbReference type="InterPro" id="IPR050756">
    <property type="entry name" value="CSN3"/>
</dbReference>
<evidence type="ECO:0000313" key="6">
    <source>
        <dbReference type="Proteomes" id="UP000245383"/>
    </source>
</evidence>
<name>A0A2T9YMQ8_9FUNG</name>
<accession>A0A2T9YMQ8</accession>
<dbReference type="GO" id="GO:0042176">
    <property type="term" value="P:regulation of protein catabolic process"/>
    <property type="evidence" value="ECO:0007669"/>
    <property type="project" value="InterPro"/>
</dbReference>
<feature type="domain" description="PCI" evidence="4">
    <location>
        <begin position="283"/>
        <end position="463"/>
    </location>
</feature>
<comment type="similarity">
    <text evidence="1">Belongs to the proteasome subunit S3 family.</text>
</comment>
<gene>
    <name evidence="5" type="ORF">BB561_003169</name>
</gene>
<dbReference type="GO" id="GO:0006511">
    <property type="term" value="P:ubiquitin-dependent protein catabolic process"/>
    <property type="evidence" value="ECO:0007669"/>
    <property type="project" value="TreeGrafter"/>
</dbReference>
<evidence type="ECO:0000313" key="5">
    <source>
        <dbReference type="EMBL" id="PVU93601.1"/>
    </source>
</evidence>
<dbReference type="AlphaFoldDB" id="A0A2T9YMQ8"/>
<dbReference type="SUPFAM" id="SSF46785">
    <property type="entry name" value="Winged helix' DNA-binding domain"/>
    <property type="match status" value="1"/>
</dbReference>
<dbReference type="Pfam" id="PF08375">
    <property type="entry name" value="Rpn3_C"/>
    <property type="match status" value="1"/>
</dbReference>
<keyword evidence="6" id="KW-1185">Reference proteome</keyword>
<dbReference type="InterPro" id="IPR036390">
    <property type="entry name" value="WH_DNA-bd_sf"/>
</dbReference>
<dbReference type="GO" id="GO:0030234">
    <property type="term" value="F:enzyme regulator activity"/>
    <property type="evidence" value="ECO:0007669"/>
    <property type="project" value="InterPro"/>
</dbReference>
<keyword evidence="3" id="KW-0812">Transmembrane</keyword>
<evidence type="ECO:0000256" key="3">
    <source>
        <dbReference type="SAM" id="Phobius"/>
    </source>
</evidence>
<evidence type="ECO:0000256" key="2">
    <source>
        <dbReference type="ARBA" id="ARBA00022942"/>
    </source>
</evidence>
<feature type="transmembrane region" description="Helical" evidence="3">
    <location>
        <begin position="80"/>
        <end position="103"/>
    </location>
</feature>
<dbReference type="Pfam" id="PF01399">
    <property type="entry name" value="PCI"/>
    <property type="match status" value="1"/>
</dbReference>
<dbReference type="EMBL" id="MBFR01000123">
    <property type="protein sequence ID" value="PVU93601.1"/>
    <property type="molecule type" value="Genomic_DNA"/>
</dbReference>
<dbReference type="PANTHER" id="PTHR10758:SF2">
    <property type="entry name" value="26S PROTEASOME NON-ATPASE REGULATORY SUBUNIT 3"/>
    <property type="match status" value="1"/>
</dbReference>